<comment type="cofactor">
    <cofactor evidence="1">
        <name>Mg(2+)</name>
        <dbReference type="ChEBI" id="CHEBI:18420"/>
    </cofactor>
</comment>
<evidence type="ECO:0000256" key="5">
    <source>
        <dbReference type="ARBA" id="ARBA00022723"/>
    </source>
</evidence>
<gene>
    <name evidence="9" type="primary">LOC106158061</name>
</gene>
<dbReference type="OMA" id="HLCDEQV"/>
<dbReference type="KEGG" id="lak:106158061"/>
<sequence length="377" mass="43702">MAADVRQSGSQLNSRPFLKLPRLGQEKTMLPPSTPLTDHLESYYHNVAVIPEGKLVTLRKRAQKVIDTLLPRMRTNKFDIKFAKSVIYGGSVFDGTQVISAKEVDVFLPFDEGKCTTDLMEPGYMRVIIPRTPKNPPNAPDKYRYGRNEHDRKHLSPIRVDKSVYKVIEHALKYPIEIPNITLIPFEDEPQGKARVALMVKSTIKLNIIPTIVLKGNNANPPFDYLVTRTYWYDEYPGSELLWRYCHHEKEQRVMKTMELADRGTRIKAFKIIKAMFRREKTLHGLSSYHFKAVLFNSFDCDVDTSPRWQRDHLETCFLIMLTDLLQSISTRNLQDFFLEGFNLLANAPTREFTTLKNRLAMIVNNESELIRILRKI</sequence>
<evidence type="ECO:0000313" key="8">
    <source>
        <dbReference type="Proteomes" id="UP000085678"/>
    </source>
</evidence>
<keyword evidence="4" id="KW-0548">Nucleotidyltransferase</keyword>
<keyword evidence="8" id="KW-1185">Reference proteome</keyword>
<dbReference type="Proteomes" id="UP000085678">
    <property type="component" value="Unplaced"/>
</dbReference>
<accession>A0A1S3HTI5</accession>
<dbReference type="PANTHER" id="PTHR10656:SF42">
    <property type="entry name" value="CYCLIC GMP-AMP SYNTHASE-LIKE PROTEIN-RELATED"/>
    <property type="match status" value="1"/>
</dbReference>
<dbReference type="GeneID" id="106158061"/>
<keyword evidence="5" id="KW-0479">Metal-binding</keyword>
<evidence type="ECO:0000256" key="3">
    <source>
        <dbReference type="ARBA" id="ARBA00022679"/>
    </source>
</evidence>
<dbReference type="SMART" id="SM01265">
    <property type="entry name" value="Mab-21"/>
    <property type="match status" value="1"/>
</dbReference>
<dbReference type="AlphaFoldDB" id="A0A1S3HTI5"/>
<protein>
    <submittedName>
        <fullName evidence="9">Uncharacterized protein LOC106158061</fullName>
    </submittedName>
</protein>
<evidence type="ECO:0000256" key="2">
    <source>
        <dbReference type="ARBA" id="ARBA00008307"/>
    </source>
</evidence>
<evidence type="ECO:0000313" key="9">
    <source>
        <dbReference type="RefSeq" id="XP_013389355.1"/>
    </source>
</evidence>
<dbReference type="GO" id="GO:0016779">
    <property type="term" value="F:nucleotidyltransferase activity"/>
    <property type="evidence" value="ECO:0007669"/>
    <property type="project" value="UniProtKB-KW"/>
</dbReference>
<dbReference type="RefSeq" id="XP_013389355.1">
    <property type="nucleotide sequence ID" value="XM_013533901.1"/>
</dbReference>
<comment type="similarity">
    <text evidence="2">Belongs to the mab-21 family.</text>
</comment>
<dbReference type="Gene3D" id="3.30.460.90">
    <property type="match status" value="1"/>
</dbReference>
<evidence type="ECO:0000256" key="6">
    <source>
        <dbReference type="ARBA" id="ARBA00022842"/>
    </source>
</evidence>
<dbReference type="GO" id="GO:0046872">
    <property type="term" value="F:metal ion binding"/>
    <property type="evidence" value="ECO:0007669"/>
    <property type="project" value="UniProtKB-KW"/>
</dbReference>
<organism evidence="8 9">
    <name type="scientific">Lingula anatina</name>
    <name type="common">Brachiopod</name>
    <name type="synonym">Lingula unguis</name>
    <dbReference type="NCBI Taxonomy" id="7574"/>
    <lineage>
        <taxon>Eukaryota</taxon>
        <taxon>Metazoa</taxon>
        <taxon>Spiralia</taxon>
        <taxon>Lophotrochozoa</taxon>
        <taxon>Brachiopoda</taxon>
        <taxon>Linguliformea</taxon>
        <taxon>Lingulata</taxon>
        <taxon>Lingulida</taxon>
        <taxon>Linguloidea</taxon>
        <taxon>Lingulidae</taxon>
        <taxon>Lingula</taxon>
    </lineage>
</organism>
<dbReference type="OrthoDB" id="6054650at2759"/>
<reference evidence="9" key="1">
    <citation type="submission" date="2025-08" db="UniProtKB">
        <authorList>
            <consortium name="RefSeq"/>
        </authorList>
    </citation>
    <scope>IDENTIFICATION</scope>
    <source>
        <tissue evidence="9">Gonads</tissue>
    </source>
</reference>
<dbReference type="Gene3D" id="1.10.1410.40">
    <property type="match status" value="1"/>
</dbReference>
<proteinExistence type="inferred from homology"/>
<evidence type="ECO:0000256" key="4">
    <source>
        <dbReference type="ARBA" id="ARBA00022695"/>
    </source>
</evidence>
<evidence type="ECO:0000259" key="7">
    <source>
        <dbReference type="Pfam" id="PF20266"/>
    </source>
</evidence>
<keyword evidence="6" id="KW-0460">Magnesium</keyword>
<evidence type="ECO:0000256" key="1">
    <source>
        <dbReference type="ARBA" id="ARBA00001946"/>
    </source>
</evidence>
<keyword evidence="3" id="KW-0808">Transferase</keyword>
<dbReference type="PANTHER" id="PTHR10656">
    <property type="entry name" value="CELL FATE DETERMINING PROTEIN MAB21-RELATED"/>
    <property type="match status" value="1"/>
</dbReference>
<name>A0A1S3HTI5_LINAN</name>
<dbReference type="InterPro" id="IPR024810">
    <property type="entry name" value="MAB21L/cGLR"/>
</dbReference>
<dbReference type="InParanoid" id="A0A1S3HTI5"/>
<feature type="domain" description="Mab-21-like HhH/H2TH-like" evidence="7">
    <location>
        <begin position="266"/>
        <end position="360"/>
    </location>
</feature>
<dbReference type="InterPro" id="IPR046906">
    <property type="entry name" value="Mab-21_HhH/H2TH-like"/>
</dbReference>
<dbReference type="Pfam" id="PF20266">
    <property type="entry name" value="Mab-21_C"/>
    <property type="match status" value="1"/>
</dbReference>